<name>A0A2T0RXR1_9RHOB</name>
<keyword evidence="1" id="KW-0732">Signal</keyword>
<feature type="signal peptide" evidence="1">
    <location>
        <begin position="1"/>
        <end position="19"/>
    </location>
</feature>
<protein>
    <submittedName>
        <fullName evidence="3">Uncharacterized protein (DUF302 family)</fullName>
    </submittedName>
</protein>
<feature type="domain" description="DUF302" evidence="2">
    <location>
        <begin position="55"/>
        <end position="117"/>
    </location>
</feature>
<dbReference type="CDD" id="cd14797">
    <property type="entry name" value="DUF302"/>
    <property type="match status" value="1"/>
</dbReference>
<organism evidence="3 4">
    <name type="scientific">Aliiruegeria haliotis</name>
    <dbReference type="NCBI Taxonomy" id="1280846"/>
    <lineage>
        <taxon>Bacteria</taxon>
        <taxon>Pseudomonadati</taxon>
        <taxon>Pseudomonadota</taxon>
        <taxon>Alphaproteobacteria</taxon>
        <taxon>Rhodobacterales</taxon>
        <taxon>Roseobacteraceae</taxon>
        <taxon>Aliiruegeria</taxon>
    </lineage>
</organism>
<dbReference type="PANTHER" id="PTHR38342">
    <property type="entry name" value="SLR5037 PROTEIN"/>
    <property type="match status" value="1"/>
</dbReference>
<gene>
    <name evidence="3" type="ORF">CLV78_10165</name>
</gene>
<comment type="caution">
    <text evidence="3">The sequence shown here is derived from an EMBL/GenBank/DDBJ whole genome shotgun (WGS) entry which is preliminary data.</text>
</comment>
<reference evidence="3 4" key="1">
    <citation type="submission" date="2018-03" db="EMBL/GenBank/DDBJ databases">
        <title>Genomic Encyclopedia of Archaeal and Bacterial Type Strains, Phase II (KMG-II): from individual species to whole genera.</title>
        <authorList>
            <person name="Goeker M."/>
        </authorList>
    </citation>
    <scope>NUCLEOTIDE SEQUENCE [LARGE SCALE GENOMIC DNA]</scope>
    <source>
        <strain evidence="3 4">DSM 29328</strain>
    </source>
</reference>
<feature type="chain" id="PRO_5015429975" evidence="1">
    <location>
        <begin position="20"/>
        <end position="150"/>
    </location>
</feature>
<evidence type="ECO:0000259" key="2">
    <source>
        <dbReference type="Pfam" id="PF03625"/>
    </source>
</evidence>
<accession>A0A2T0RXR1</accession>
<dbReference type="RefSeq" id="WP_245924790.1">
    <property type="nucleotide sequence ID" value="NZ_PVTD01000001.1"/>
</dbReference>
<sequence>MKQLVAIALALFLANAAFADDDHIVKVPSASDVGATMDALEAAVEKAGATVFARVDHAAGAASVDMDLAGAQLLVFGNPKLGTPAMQDDPLAGLLLPLRVLVYEDGDGKVWLAYEEPGEMFDDLKIADDAPYLSKMAGALSKLTAAASGS</sequence>
<proteinExistence type="predicted"/>
<dbReference type="Pfam" id="PF03625">
    <property type="entry name" value="DUF302"/>
    <property type="match status" value="1"/>
</dbReference>
<dbReference type="PANTHER" id="PTHR38342:SF2">
    <property type="entry name" value="INNER MEMBRANE OR EXPORTED"/>
    <property type="match status" value="1"/>
</dbReference>
<dbReference type="AlphaFoldDB" id="A0A2T0RXR1"/>
<keyword evidence="4" id="KW-1185">Reference proteome</keyword>
<dbReference type="InterPro" id="IPR005180">
    <property type="entry name" value="DUF302"/>
</dbReference>
<dbReference type="EMBL" id="PVTD01000001">
    <property type="protein sequence ID" value="PRY25974.1"/>
    <property type="molecule type" value="Genomic_DNA"/>
</dbReference>
<evidence type="ECO:0000256" key="1">
    <source>
        <dbReference type="SAM" id="SignalP"/>
    </source>
</evidence>
<evidence type="ECO:0000313" key="3">
    <source>
        <dbReference type="EMBL" id="PRY25974.1"/>
    </source>
</evidence>
<dbReference type="SUPFAM" id="SSF103247">
    <property type="entry name" value="TT1751-like"/>
    <property type="match status" value="1"/>
</dbReference>
<evidence type="ECO:0000313" key="4">
    <source>
        <dbReference type="Proteomes" id="UP000239480"/>
    </source>
</evidence>
<dbReference type="Proteomes" id="UP000239480">
    <property type="component" value="Unassembled WGS sequence"/>
</dbReference>
<dbReference type="Gene3D" id="3.30.310.70">
    <property type="entry name" value="TT1751-like domain"/>
    <property type="match status" value="1"/>
</dbReference>
<dbReference type="InterPro" id="IPR035923">
    <property type="entry name" value="TT1751-like_sf"/>
</dbReference>